<evidence type="ECO:0000256" key="5">
    <source>
        <dbReference type="ARBA" id="ARBA00022989"/>
    </source>
</evidence>
<keyword evidence="9 10" id="KW-1208">Phospholipid metabolism</keyword>
<evidence type="ECO:0000256" key="1">
    <source>
        <dbReference type="ARBA" id="ARBA00022475"/>
    </source>
</evidence>
<dbReference type="Proteomes" id="UP001596002">
    <property type="component" value="Unassembled WGS sequence"/>
</dbReference>
<dbReference type="EMBL" id="JBHSHC010000112">
    <property type="protein sequence ID" value="MFC4768895.1"/>
    <property type="molecule type" value="Genomic_DNA"/>
</dbReference>
<comment type="caution">
    <text evidence="11">The sequence shown here is derived from an EMBL/GenBank/DDBJ whole genome shotgun (WGS) entry which is preliminary data.</text>
</comment>
<evidence type="ECO:0000256" key="3">
    <source>
        <dbReference type="ARBA" id="ARBA00022679"/>
    </source>
</evidence>
<keyword evidence="1 10" id="KW-1003">Cell membrane</keyword>
<dbReference type="HAMAP" id="MF_01043">
    <property type="entry name" value="PlsY"/>
    <property type="match status" value="1"/>
</dbReference>
<comment type="function">
    <text evidence="10">Catalyzes the transfer of an acyl group from acyl-phosphate (acyl-PO(4)) to glycerol-3-phosphate (G3P) to form lysophosphatidic acid (LPA). This enzyme utilizes acyl-phosphate as fatty acyl donor, but not acyl-CoA or acyl-ACP.</text>
</comment>
<feature type="transmembrane region" description="Helical" evidence="10">
    <location>
        <begin position="80"/>
        <end position="100"/>
    </location>
</feature>
<evidence type="ECO:0000256" key="7">
    <source>
        <dbReference type="ARBA" id="ARBA00023136"/>
    </source>
</evidence>
<evidence type="ECO:0000256" key="10">
    <source>
        <dbReference type="HAMAP-Rule" id="MF_01043"/>
    </source>
</evidence>
<dbReference type="RefSeq" id="WP_380026847.1">
    <property type="nucleotide sequence ID" value="NZ_JBHSHC010000112.1"/>
</dbReference>
<dbReference type="PANTHER" id="PTHR30309:SF0">
    <property type="entry name" value="GLYCEROL-3-PHOSPHATE ACYLTRANSFERASE-RELATED"/>
    <property type="match status" value="1"/>
</dbReference>
<evidence type="ECO:0000256" key="2">
    <source>
        <dbReference type="ARBA" id="ARBA00022516"/>
    </source>
</evidence>
<keyword evidence="3 10" id="KW-0808">Transferase</keyword>
<protein>
    <recommendedName>
        <fullName evidence="10">Glycerol-3-phosphate acyltransferase</fullName>
    </recommendedName>
    <alternativeName>
        <fullName evidence="10">Acyl-PO4 G3P acyltransferase</fullName>
    </alternativeName>
    <alternativeName>
        <fullName evidence="10">Acyl-phosphate--glycerol-3-phosphate acyltransferase</fullName>
    </alternativeName>
    <alternativeName>
        <fullName evidence="10">G3P acyltransferase</fullName>
        <shortName evidence="10">GPAT</shortName>
        <ecNumber evidence="10">2.3.1.275</ecNumber>
    </alternativeName>
    <alternativeName>
        <fullName evidence="10">Lysophosphatidic acid synthase</fullName>
        <shortName evidence="10">LPA synthase</shortName>
    </alternativeName>
</protein>
<keyword evidence="11" id="KW-0012">Acyltransferase</keyword>
<dbReference type="Pfam" id="PF02660">
    <property type="entry name" value="G3P_acyltransf"/>
    <property type="match status" value="1"/>
</dbReference>
<evidence type="ECO:0000256" key="4">
    <source>
        <dbReference type="ARBA" id="ARBA00022692"/>
    </source>
</evidence>
<evidence type="ECO:0000313" key="12">
    <source>
        <dbReference type="Proteomes" id="UP001596002"/>
    </source>
</evidence>
<keyword evidence="8 10" id="KW-0594">Phospholipid biosynthesis</keyword>
<comment type="similarity">
    <text evidence="10">Belongs to the PlsY family.</text>
</comment>
<feature type="transmembrane region" description="Helical" evidence="10">
    <location>
        <begin position="52"/>
        <end position="74"/>
    </location>
</feature>
<comment type="subunit">
    <text evidence="10">Probably interacts with PlsX.</text>
</comment>
<evidence type="ECO:0000313" key="11">
    <source>
        <dbReference type="EMBL" id="MFC4768895.1"/>
    </source>
</evidence>
<comment type="pathway">
    <text evidence="10">Lipid metabolism; phospholipid metabolism.</text>
</comment>
<feature type="transmembrane region" description="Helical" evidence="10">
    <location>
        <begin position="158"/>
        <end position="175"/>
    </location>
</feature>
<feature type="transmembrane region" description="Helical" evidence="10">
    <location>
        <begin position="112"/>
        <end position="138"/>
    </location>
</feature>
<dbReference type="GO" id="GO:0004366">
    <property type="term" value="F:glycerol-3-phosphate O-acyltransferase activity"/>
    <property type="evidence" value="ECO:0007669"/>
    <property type="project" value="UniProtKB-EC"/>
</dbReference>
<keyword evidence="5 10" id="KW-1133">Transmembrane helix</keyword>
<keyword evidence="2 10" id="KW-0444">Lipid biosynthesis</keyword>
<name>A0ABV9Q3X9_9BACL</name>
<comment type="subcellular location">
    <subcellularLocation>
        <location evidence="10">Cell membrane</location>
        <topology evidence="10">Multi-pass membrane protein</topology>
    </subcellularLocation>
</comment>
<keyword evidence="12" id="KW-1185">Reference proteome</keyword>
<evidence type="ECO:0000256" key="8">
    <source>
        <dbReference type="ARBA" id="ARBA00023209"/>
    </source>
</evidence>
<accession>A0ABV9Q3X9</accession>
<dbReference type="PANTHER" id="PTHR30309">
    <property type="entry name" value="INNER MEMBRANE PROTEIN YGIH"/>
    <property type="match status" value="1"/>
</dbReference>
<keyword evidence="4 10" id="KW-0812">Transmembrane</keyword>
<organism evidence="11 12">
    <name type="scientific">Effusibacillus consociatus</name>
    <dbReference type="NCBI Taxonomy" id="1117041"/>
    <lineage>
        <taxon>Bacteria</taxon>
        <taxon>Bacillati</taxon>
        <taxon>Bacillota</taxon>
        <taxon>Bacilli</taxon>
        <taxon>Bacillales</taxon>
        <taxon>Alicyclobacillaceae</taxon>
        <taxon>Effusibacillus</taxon>
    </lineage>
</organism>
<keyword evidence="6 10" id="KW-0443">Lipid metabolism</keyword>
<keyword evidence="7 10" id="KW-0472">Membrane</keyword>
<proteinExistence type="inferred from homology"/>
<feature type="transmembrane region" description="Helical" evidence="10">
    <location>
        <begin position="6"/>
        <end position="23"/>
    </location>
</feature>
<dbReference type="SMART" id="SM01207">
    <property type="entry name" value="G3P_acyltransf"/>
    <property type="match status" value="1"/>
</dbReference>
<evidence type="ECO:0000256" key="9">
    <source>
        <dbReference type="ARBA" id="ARBA00023264"/>
    </source>
</evidence>
<sequence length="194" mass="20755">MQIFFSAIIGYLLGSISFSYLIGRYKAGIDIRQHGSGNAGATNTLRVLGKKAAAIVFLADALKGVAAVFTSYLLTGSDTGMAVGGLAAIIGHNWPVFFNFRGGKGVATTIGVIVSVAFLPALFAGIVAIMLLLVTRIVSLASLVFLTFLPVTVLLSDLPAVYFWMSIVMAILSYWRHRTNIVRLLQGKENQIGR</sequence>
<dbReference type="EC" id="2.3.1.275" evidence="10"/>
<reference evidence="12" key="1">
    <citation type="journal article" date="2019" name="Int. J. Syst. Evol. Microbiol.">
        <title>The Global Catalogue of Microorganisms (GCM) 10K type strain sequencing project: providing services to taxonomists for standard genome sequencing and annotation.</title>
        <authorList>
            <consortium name="The Broad Institute Genomics Platform"/>
            <consortium name="The Broad Institute Genome Sequencing Center for Infectious Disease"/>
            <person name="Wu L."/>
            <person name="Ma J."/>
        </authorList>
    </citation>
    <scope>NUCLEOTIDE SEQUENCE [LARGE SCALE GENOMIC DNA]</scope>
    <source>
        <strain evidence="12">WYCCWR 12678</strain>
    </source>
</reference>
<dbReference type="NCBIfam" id="TIGR00023">
    <property type="entry name" value="glycerol-3-phosphate 1-O-acyltransferase PlsY"/>
    <property type="match status" value="1"/>
</dbReference>
<evidence type="ECO:0000256" key="6">
    <source>
        <dbReference type="ARBA" id="ARBA00023098"/>
    </source>
</evidence>
<dbReference type="InterPro" id="IPR003811">
    <property type="entry name" value="G3P_acylTferase_PlsY"/>
</dbReference>
<comment type="catalytic activity">
    <reaction evidence="10">
        <text>an acyl phosphate + sn-glycerol 3-phosphate = a 1-acyl-sn-glycero-3-phosphate + phosphate</text>
        <dbReference type="Rhea" id="RHEA:34075"/>
        <dbReference type="ChEBI" id="CHEBI:43474"/>
        <dbReference type="ChEBI" id="CHEBI:57597"/>
        <dbReference type="ChEBI" id="CHEBI:57970"/>
        <dbReference type="ChEBI" id="CHEBI:59918"/>
        <dbReference type="EC" id="2.3.1.275"/>
    </reaction>
</comment>
<gene>
    <name evidence="10 11" type="primary">plsY</name>
    <name evidence="11" type="ORF">ACFO8Q_16265</name>
</gene>